<dbReference type="AlphaFoldDB" id="A0A7M5V5Q4"/>
<dbReference type="Proteomes" id="UP000594262">
    <property type="component" value="Unplaced"/>
</dbReference>
<evidence type="ECO:0000313" key="3">
    <source>
        <dbReference type="Proteomes" id="UP000594262"/>
    </source>
</evidence>
<name>A0A7M5V5Q4_9CNID</name>
<feature type="signal peptide" evidence="1">
    <location>
        <begin position="1"/>
        <end position="24"/>
    </location>
</feature>
<evidence type="ECO:0000313" key="2">
    <source>
        <dbReference type="EnsemblMetazoa" id="CLYHEMP008014.1"/>
    </source>
</evidence>
<accession>A0A7M5V5Q4</accession>
<keyword evidence="3" id="KW-1185">Reference proteome</keyword>
<evidence type="ECO:0000256" key="1">
    <source>
        <dbReference type="SAM" id="SignalP"/>
    </source>
</evidence>
<proteinExistence type="predicted"/>
<dbReference type="EnsemblMetazoa" id="CLYHEMT008014.1">
    <property type="protein sequence ID" value="CLYHEMP008014.1"/>
    <property type="gene ID" value="CLYHEMG008014"/>
</dbReference>
<sequence length="132" mass="14976">MTSLKDCLLLLVVVVSLLHHLSSAQTIKKYGSLRKCNGVCLKLNRDCLQKARKTNFYKLVCDAINRYCVMNEGCPKASKLLGGTRLKAHHSRPVLTCTQQCDVDSRFCGQFSRNVFQYVRCNINRSKCVKKC</sequence>
<reference evidence="2" key="1">
    <citation type="submission" date="2021-01" db="UniProtKB">
        <authorList>
            <consortium name="EnsemblMetazoa"/>
        </authorList>
    </citation>
    <scope>IDENTIFICATION</scope>
</reference>
<keyword evidence="1" id="KW-0732">Signal</keyword>
<organism evidence="2 3">
    <name type="scientific">Clytia hemisphaerica</name>
    <dbReference type="NCBI Taxonomy" id="252671"/>
    <lineage>
        <taxon>Eukaryota</taxon>
        <taxon>Metazoa</taxon>
        <taxon>Cnidaria</taxon>
        <taxon>Hydrozoa</taxon>
        <taxon>Hydroidolina</taxon>
        <taxon>Leptothecata</taxon>
        <taxon>Obeliida</taxon>
        <taxon>Clytiidae</taxon>
        <taxon>Clytia</taxon>
    </lineage>
</organism>
<protein>
    <submittedName>
        <fullName evidence="2">Uncharacterized protein</fullName>
    </submittedName>
</protein>
<feature type="chain" id="PRO_5029709240" evidence="1">
    <location>
        <begin position="25"/>
        <end position="132"/>
    </location>
</feature>